<dbReference type="AlphaFoldDB" id="A0AA36NK75"/>
<organism evidence="4 5">
    <name type="scientific">Effrenium voratum</name>
    <dbReference type="NCBI Taxonomy" id="2562239"/>
    <lineage>
        <taxon>Eukaryota</taxon>
        <taxon>Sar</taxon>
        <taxon>Alveolata</taxon>
        <taxon>Dinophyceae</taxon>
        <taxon>Suessiales</taxon>
        <taxon>Symbiodiniaceae</taxon>
        <taxon>Effrenium</taxon>
    </lineage>
</organism>
<dbReference type="Proteomes" id="UP001178507">
    <property type="component" value="Unassembled WGS sequence"/>
</dbReference>
<dbReference type="EMBL" id="CAUJNA010003818">
    <property type="protein sequence ID" value="CAJ1410464.1"/>
    <property type="molecule type" value="Genomic_DNA"/>
</dbReference>
<evidence type="ECO:0000256" key="3">
    <source>
        <dbReference type="SAM" id="Phobius"/>
    </source>
</evidence>
<evidence type="ECO:0000256" key="2">
    <source>
        <dbReference type="SAM" id="MobiDB-lite"/>
    </source>
</evidence>
<feature type="compositionally biased region" description="Polar residues" evidence="2">
    <location>
        <begin position="356"/>
        <end position="371"/>
    </location>
</feature>
<keyword evidence="1" id="KW-0175">Coiled coil</keyword>
<evidence type="ECO:0000313" key="4">
    <source>
        <dbReference type="EMBL" id="CAJ1410464.1"/>
    </source>
</evidence>
<accession>A0AA36NK75</accession>
<keyword evidence="3" id="KW-1133">Transmembrane helix</keyword>
<reference evidence="4" key="1">
    <citation type="submission" date="2023-08" db="EMBL/GenBank/DDBJ databases">
        <authorList>
            <person name="Chen Y."/>
            <person name="Shah S."/>
            <person name="Dougan E. K."/>
            <person name="Thang M."/>
            <person name="Chan C."/>
        </authorList>
    </citation>
    <scope>NUCLEOTIDE SEQUENCE</scope>
</reference>
<keyword evidence="3" id="KW-0812">Transmembrane</keyword>
<feature type="coiled-coil region" evidence="1">
    <location>
        <begin position="522"/>
        <end position="553"/>
    </location>
</feature>
<keyword evidence="5" id="KW-1185">Reference proteome</keyword>
<proteinExistence type="predicted"/>
<gene>
    <name evidence="4" type="ORF">EVOR1521_LOCUS31285</name>
</gene>
<name>A0AA36NK75_9DINO</name>
<feature type="transmembrane region" description="Helical" evidence="3">
    <location>
        <begin position="37"/>
        <end position="60"/>
    </location>
</feature>
<feature type="transmembrane region" description="Helical" evidence="3">
    <location>
        <begin position="12"/>
        <end position="31"/>
    </location>
</feature>
<protein>
    <submittedName>
        <fullName evidence="4">Uncharacterized protein</fullName>
    </submittedName>
</protein>
<sequence>MIVGRDRVFLSWLIPVAVFCVVSGTASSALLTNYPGVVYAIFTLVALGYVLTLHIVSLMLRRYLTGRTKVFPFWYVFLASALTAAVISSMWFSHVTNYTKNQIASDTLKRLATASNVDPAIDSSSRYLDIGRILFAPGTTLDLQKFIGFKNKDIYCVAPIVNPNASKVDSYDYWAVGLNCCDANGFRCGEYTKPTARSGVRLLNEEQRQFYVLALREAEATFGIKSTLPLFFFWVEDSEALQKSWQEHAALHNLPGSLDTAVAPEVPEHRHVARIQALKMDQLGSGSYRVLSAMPLVHLQKDEAGIFTFVSAWQDTAETCKSKSGRPKGPQKVRFFELDPEKDPEVGDFLVKASEVETSSASPTGEATFQRQGGPRTCIRAPKPWEVVSFAGQDYAVLPPKRPDEQDRERLKNCTVAVPEGWELLSTSAQNFSSVVEELTKHKWGSPLLAVQCQSQPRLFATYRTLLSTSGNPGSRPEEGREARTRERARRLGWLARVRCHSVSLSWAVFQFWARGAAVRRLNAARQEAAQWKQRLQAAERQAKAEVRSLMALRCLLAWRWLLGQDEQPLLEAHLESNERCLRVLEGWAAGLQSSVLRVCYRAWARLQMRPAAQAVELTASGHRKAGLFFALRLWVQRHRWQRRCRGLLERVEAAFCSQSQMLLRGLVGAWRSAALFMGSQRASCLQQHRQARRTSRQVLAMLLRTRGQSLKKLCIFGWRTMMHLGEVVPQRQRFLDSAMCKLQHRACAAVFSIWGKEVELQRRARAKDRRALLTAAFSLWKEQGAKELKEDFNELWLKAMLQHFAARPALGTRTC</sequence>
<evidence type="ECO:0000313" key="5">
    <source>
        <dbReference type="Proteomes" id="UP001178507"/>
    </source>
</evidence>
<comment type="caution">
    <text evidence="4">The sequence shown here is derived from an EMBL/GenBank/DDBJ whole genome shotgun (WGS) entry which is preliminary data.</text>
</comment>
<keyword evidence="3" id="KW-0472">Membrane</keyword>
<feature type="transmembrane region" description="Helical" evidence="3">
    <location>
        <begin position="72"/>
        <end position="92"/>
    </location>
</feature>
<feature type="region of interest" description="Disordered" evidence="2">
    <location>
        <begin position="356"/>
        <end position="375"/>
    </location>
</feature>
<evidence type="ECO:0000256" key="1">
    <source>
        <dbReference type="SAM" id="Coils"/>
    </source>
</evidence>